<proteinExistence type="predicted"/>
<sequence>MDASTSPEGPSPYGPGSSPFVAPGSPLPDASPDVPSAGPPLGGVALTPPPTPPEPVRGGRALLTVTIVSAAIGLVASVVSVALTDIDLSIGVASPFVPWLALAACAVAVVCGAVLLERRARRRGLIGSVVGVAAATGILAATSLIPLPDLAVHAYGYACPFSTSGLQGSAGWSPDAPIPYGSTIAESSGMQNQPWTTFTVDKPVDVTAIALTAGARLPRSGTYFAVPVTRGKVDESAMSCSDPLKAQAFWASGGGRGGETADIALALPDYPGGAQGGRDNGDGTVTYFVIFDITPDAAAHGAFGITQLPSNNADPSEVYWGAHSSGPVLAAPEASPSAPAATPAPSDTGGPSTPVPVGPAPDPSASTSVDVYVPDDSATGSSPSHPLPYGSAQTMKAVRTGKDALTFIVGAPKDITAAAKAGGAAAPKQGAYLAVPVTSREIDASAITDANGVEYPGGYWSTPANLNGVESIDVSIPGYPTLTKVQNPNADGTWSYWEIFDVPASTISTGRYEIDLTLPDGTVEPWYWGTPAP</sequence>
<keyword evidence="4" id="KW-1185">Reference proteome</keyword>
<feature type="compositionally biased region" description="Pro residues" evidence="1">
    <location>
        <begin position="353"/>
        <end position="362"/>
    </location>
</feature>
<evidence type="ECO:0000313" key="4">
    <source>
        <dbReference type="Proteomes" id="UP001235064"/>
    </source>
</evidence>
<evidence type="ECO:0008006" key="5">
    <source>
        <dbReference type="Google" id="ProtNLM"/>
    </source>
</evidence>
<evidence type="ECO:0000313" key="3">
    <source>
        <dbReference type="EMBL" id="MDL9979369.1"/>
    </source>
</evidence>
<feature type="transmembrane region" description="Helical" evidence="2">
    <location>
        <begin position="96"/>
        <end position="116"/>
    </location>
</feature>
<reference evidence="3 4" key="1">
    <citation type="submission" date="2023-06" db="EMBL/GenBank/DDBJ databases">
        <title>Microbacterium sp. nov., isolated from a waste landfill.</title>
        <authorList>
            <person name="Wen W."/>
        </authorList>
    </citation>
    <scope>NUCLEOTIDE SEQUENCE [LARGE SCALE GENOMIC DNA]</scope>
    <source>
        <strain evidence="3 4">ASV49</strain>
    </source>
</reference>
<gene>
    <name evidence="3" type="ORF">QSV35_08480</name>
</gene>
<comment type="caution">
    <text evidence="3">The sequence shown here is derived from an EMBL/GenBank/DDBJ whole genome shotgun (WGS) entry which is preliminary data.</text>
</comment>
<feature type="compositionally biased region" description="Low complexity" evidence="1">
    <location>
        <begin position="330"/>
        <end position="352"/>
    </location>
</feature>
<keyword evidence="2" id="KW-0472">Membrane</keyword>
<feature type="transmembrane region" description="Helical" evidence="2">
    <location>
        <begin position="61"/>
        <end position="84"/>
    </location>
</feature>
<keyword evidence="2" id="KW-1133">Transmembrane helix</keyword>
<accession>A0ABT7MY41</accession>
<feature type="region of interest" description="Disordered" evidence="1">
    <location>
        <begin position="330"/>
        <end position="388"/>
    </location>
</feature>
<keyword evidence="2" id="KW-0812">Transmembrane</keyword>
<dbReference type="RefSeq" id="WP_286288237.1">
    <property type="nucleotide sequence ID" value="NZ_JASXSZ010000002.1"/>
</dbReference>
<feature type="region of interest" description="Disordered" evidence="1">
    <location>
        <begin position="1"/>
        <end position="57"/>
    </location>
</feature>
<organism evidence="3 4">
    <name type="scientific">Microbacterium candidum</name>
    <dbReference type="NCBI Taxonomy" id="3041922"/>
    <lineage>
        <taxon>Bacteria</taxon>
        <taxon>Bacillati</taxon>
        <taxon>Actinomycetota</taxon>
        <taxon>Actinomycetes</taxon>
        <taxon>Micrococcales</taxon>
        <taxon>Microbacteriaceae</taxon>
        <taxon>Microbacterium</taxon>
    </lineage>
</organism>
<evidence type="ECO:0000256" key="1">
    <source>
        <dbReference type="SAM" id="MobiDB-lite"/>
    </source>
</evidence>
<evidence type="ECO:0000256" key="2">
    <source>
        <dbReference type="SAM" id="Phobius"/>
    </source>
</evidence>
<feature type="transmembrane region" description="Helical" evidence="2">
    <location>
        <begin position="125"/>
        <end position="145"/>
    </location>
</feature>
<dbReference type="Proteomes" id="UP001235064">
    <property type="component" value="Unassembled WGS sequence"/>
</dbReference>
<name>A0ABT7MY41_9MICO</name>
<protein>
    <recommendedName>
        <fullName evidence="5">DUF4190 domain-containing protein</fullName>
    </recommendedName>
</protein>
<dbReference type="EMBL" id="JASXSZ010000002">
    <property type="protein sequence ID" value="MDL9979369.1"/>
    <property type="molecule type" value="Genomic_DNA"/>
</dbReference>